<organism evidence="1 2">
    <name type="scientific">Clostridium muellerianum</name>
    <dbReference type="NCBI Taxonomy" id="2716538"/>
    <lineage>
        <taxon>Bacteria</taxon>
        <taxon>Bacillati</taxon>
        <taxon>Bacillota</taxon>
        <taxon>Clostridia</taxon>
        <taxon>Eubacteriales</taxon>
        <taxon>Clostridiaceae</taxon>
        <taxon>Clostridium</taxon>
    </lineage>
</organism>
<reference evidence="1 2" key="1">
    <citation type="submission" date="2020-04" db="EMBL/GenBank/DDBJ databases">
        <authorList>
            <person name="Doyle D.A."/>
        </authorList>
    </citation>
    <scope>NUCLEOTIDE SEQUENCE [LARGE SCALE GENOMIC DNA]</scope>
    <source>
        <strain evidence="1 2">P21</strain>
    </source>
</reference>
<dbReference type="AlphaFoldDB" id="A0A7Y0EI05"/>
<dbReference type="Proteomes" id="UP000537131">
    <property type="component" value="Unassembled WGS sequence"/>
</dbReference>
<evidence type="ECO:0000313" key="2">
    <source>
        <dbReference type="Proteomes" id="UP000537131"/>
    </source>
</evidence>
<comment type="caution">
    <text evidence="1">The sequence shown here is derived from an EMBL/GenBank/DDBJ whole genome shotgun (WGS) entry which is preliminary data.</text>
</comment>
<protein>
    <recommendedName>
        <fullName evidence="3">FeS cluster biogenesis domain-containing protein</fullName>
    </recommendedName>
</protein>
<sequence length="99" mass="11208">MLNIDEKALNYAKKNKGCFVVKTISASGGCLDIPVKSISVEFLKDFKGNKSYNLHEYDSVKVFIENGLILDDDIFIYHKIKLPLFGHMFSSKGISIKYI</sequence>
<proteinExistence type="predicted"/>
<evidence type="ECO:0008006" key="3">
    <source>
        <dbReference type="Google" id="ProtNLM"/>
    </source>
</evidence>
<evidence type="ECO:0000313" key="1">
    <source>
        <dbReference type="EMBL" id="NMM62770.1"/>
    </source>
</evidence>
<accession>A0A7Y0EI05</accession>
<dbReference type="EMBL" id="JABBNI010000014">
    <property type="protein sequence ID" value="NMM62770.1"/>
    <property type="molecule type" value="Genomic_DNA"/>
</dbReference>
<name>A0A7Y0EI05_9CLOT</name>
<reference evidence="1 2" key="2">
    <citation type="submission" date="2020-06" db="EMBL/GenBank/DDBJ databases">
        <title>Complete Genome Sequence of Clostridium muelleri sp. nov. P21T, an Acid-Alcohol Producing Acetogen Isolated from Old Hay.</title>
        <authorList>
            <person name="Duncan K.E."/>
            <person name="Tanner R.S."/>
        </authorList>
    </citation>
    <scope>NUCLEOTIDE SEQUENCE [LARGE SCALE GENOMIC DNA]</scope>
    <source>
        <strain evidence="1 2">P21</strain>
    </source>
</reference>
<keyword evidence="2" id="KW-1185">Reference proteome</keyword>
<dbReference type="RefSeq" id="WP_169297367.1">
    <property type="nucleotide sequence ID" value="NZ_JABBNI010000014.1"/>
</dbReference>
<gene>
    <name evidence="1" type="ORF">HBE96_08680</name>
</gene>